<accession>A0ABN3TBM3</accession>
<protein>
    <submittedName>
        <fullName evidence="2">Uncharacterized protein</fullName>
    </submittedName>
</protein>
<evidence type="ECO:0000313" key="3">
    <source>
        <dbReference type="Proteomes" id="UP001499989"/>
    </source>
</evidence>
<name>A0ABN3TBM3_9ACTN</name>
<dbReference type="Proteomes" id="UP001499989">
    <property type="component" value="Unassembled WGS sequence"/>
</dbReference>
<evidence type="ECO:0000256" key="1">
    <source>
        <dbReference type="SAM" id="MobiDB-lite"/>
    </source>
</evidence>
<organism evidence="2 3">
    <name type="scientific">Streptomyces violaceolatus</name>
    <dbReference type="NCBI Taxonomy" id="67378"/>
    <lineage>
        <taxon>Bacteria</taxon>
        <taxon>Bacillati</taxon>
        <taxon>Actinomycetota</taxon>
        <taxon>Actinomycetes</taxon>
        <taxon>Kitasatosporales</taxon>
        <taxon>Streptomycetaceae</taxon>
        <taxon>Streptomyces</taxon>
        <taxon>Streptomyces violaceoruber group</taxon>
    </lineage>
</organism>
<sequence length="105" mass="10461">MPGWCLPWKDDRPEPTEDSGVSPAGAAVACPARAPAVPSTTPVAPAVPSSRRRDTTAAPLVRGGVPGSRGVLSGAAGVGCSDMAGANQSATSQHDVGWWRTAGVA</sequence>
<feature type="region of interest" description="Disordered" evidence="1">
    <location>
        <begin position="1"/>
        <end position="69"/>
    </location>
</feature>
<keyword evidence="3" id="KW-1185">Reference proteome</keyword>
<proteinExistence type="predicted"/>
<gene>
    <name evidence="2" type="ORF">GCM10010310_63010</name>
</gene>
<comment type="caution">
    <text evidence="2">The sequence shown here is derived from an EMBL/GenBank/DDBJ whole genome shotgun (WGS) entry which is preliminary data.</text>
</comment>
<feature type="compositionally biased region" description="Low complexity" evidence="1">
    <location>
        <begin position="19"/>
        <end position="49"/>
    </location>
</feature>
<dbReference type="EMBL" id="BAAASK010000026">
    <property type="protein sequence ID" value="GAA2698000.1"/>
    <property type="molecule type" value="Genomic_DNA"/>
</dbReference>
<evidence type="ECO:0000313" key="2">
    <source>
        <dbReference type="EMBL" id="GAA2698000.1"/>
    </source>
</evidence>
<reference evidence="2 3" key="1">
    <citation type="journal article" date="2019" name="Int. J. Syst. Evol. Microbiol.">
        <title>The Global Catalogue of Microorganisms (GCM) 10K type strain sequencing project: providing services to taxonomists for standard genome sequencing and annotation.</title>
        <authorList>
            <consortium name="The Broad Institute Genomics Platform"/>
            <consortium name="The Broad Institute Genome Sequencing Center for Infectious Disease"/>
            <person name="Wu L."/>
            <person name="Ma J."/>
        </authorList>
    </citation>
    <scope>NUCLEOTIDE SEQUENCE [LARGE SCALE GENOMIC DNA]</scope>
    <source>
        <strain evidence="2 3">JCM 4531</strain>
    </source>
</reference>
<feature type="region of interest" description="Disordered" evidence="1">
    <location>
        <begin position="85"/>
        <end position="105"/>
    </location>
</feature>